<dbReference type="VEuPathDB" id="VectorBase:GPPI027173"/>
<name>A0A1B0BE78_9MUSC</name>
<dbReference type="Gene3D" id="1.10.287.2620">
    <property type="match status" value="1"/>
</dbReference>
<evidence type="ECO:0000259" key="1">
    <source>
        <dbReference type="Pfam" id="PF08393"/>
    </source>
</evidence>
<keyword evidence="3" id="KW-1185">Reference proteome</keyword>
<dbReference type="Pfam" id="PF08393">
    <property type="entry name" value="DHC_N2"/>
    <property type="match status" value="1"/>
</dbReference>
<evidence type="ECO:0000313" key="3">
    <source>
        <dbReference type="Proteomes" id="UP000092460"/>
    </source>
</evidence>
<dbReference type="GO" id="GO:0051959">
    <property type="term" value="F:dynein light intermediate chain binding"/>
    <property type="evidence" value="ECO:0007669"/>
    <property type="project" value="InterPro"/>
</dbReference>
<dbReference type="GO" id="GO:0030286">
    <property type="term" value="C:dynein complex"/>
    <property type="evidence" value="ECO:0007669"/>
    <property type="project" value="InterPro"/>
</dbReference>
<dbReference type="EnsemblMetazoa" id="GPPI027173-RA">
    <property type="protein sequence ID" value="GPPI027173-PA"/>
    <property type="gene ID" value="GPPI027173"/>
</dbReference>
<reference evidence="2" key="2">
    <citation type="submission" date="2020-05" db="UniProtKB">
        <authorList>
            <consortium name="EnsemblMetazoa"/>
        </authorList>
    </citation>
    <scope>IDENTIFICATION</scope>
    <source>
        <strain evidence="2">IAEA</strain>
    </source>
</reference>
<protein>
    <recommendedName>
        <fullName evidence="1">Dynein heavy chain linker domain-containing protein</fullName>
    </recommendedName>
</protein>
<sequence>MSRTVGMGVSTLLCGITNVTGINAGTSKLSELSSSFCSSSSLSLSSVSNSISSGINSSSSGINSCSSSTSSLISSSESSGMPIGIPIGIKDFDENSNKFTLELIIELDFQSYSEDIQDISNAATMELQIENNIKNIASIWRKQSIEMAFYRDGIYRIKSVDECTQLLEEHMVQISAMKATRFVEPFITVVDS</sequence>
<dbReference type="InterPro" id="IPR042222">
    <property type="entry name" value="Dynein_2_N"/>
</dbReference>
<dbReference type="InterPro" id="IPR013602">
    <property type="entry name" value="Dynein_heavy_linker"/>
</dbReference>
<dbReference type="GO" id="GO:0045505">
    <property type="term" value="F:dynein intermediate chain binding"/>
    <property type="evidence" value="ECO:0007669"/>
    <property type="project" value="InterPro"/>
</dbReference>
<reference evidence="3" key="1">
    <citation type="submission" date="2015-01" db="EMBL/GenBank/DDBJ databases">
        <authorList>
            <person name="Aksoy S."/>
            <person name="Warren W."/>
            <person name="Wilson R.K."/>
        </authorList>
    </citation>
    <scope>NUCLEOTIDE SEQUENCE [LARGE SCALE GENOMIC DNA]</scope>
    <source>
        <strain evidence="3">IAEA</strain>
    </source>
</reference>
<evidence type="ECO:0000313" key="2">
    <source>
        <dbReference type="EnsemblMetazoa" id="GPPI027173-PA"/>
    </source>
</evidence>
<accession>A0A1B0BE78</accession>
<dbReference type="STRING" id="67801.A0A1B0BE78"/>
<dbReference type="PANTHER" id="PTHR45703:SF32">
    <property type="entry name" value="DYNEINS HEAVY CHAIN"/>
    <property type="match status" value="1"/>
</dbReference>
<proteinExistence type="predicted"/>
<feature type="domain" description="Dynein heavy chain linker" evidence="1">
    <location>
        <begin position="92"/>
        <end position="190"/>
    </location>
</feature>
<dbReference type="PANTHER" id="PTHR45703">
    <property type="entry name" value="DYNEIN HEAVY CHAIN"/>
    <property type="match status" value="1"/>
</dbReference>
<dbReference type="GO" id="GO:0007018">
    <property type="term" value="P:microtubule-based movement"/>
    <property type="evidence" value="ECO:0007669"/>
    <property type="project" value="InterPro"/>
</dbReference>
<dbReference type="Proteomes" id="UP000092460">
    <property type="component" value="Unassembled WGS sequence"/>
</dbReference>
<dbReference type="AlphaFoldDB" id="A0A1B0BE78"/>
<dbReference type="EMBL" id="JXJN01012803">
    <property type="status" value="NOT_ANNOTATED_CDS"/>
    <property type="molecule type" value="Genomic_DNA"/>
</dbReference>
<dbReference type="Gene3D" id="1.20.140.100">
    <property type="entry name" value="Dynein heavy chain, N-terminal domain 2"/>
    <property type="match status" value="1"/>
</dbReference>
<dbReference type="InterPro" id="IPR026983">
    <property type="entry name" value="DHC"/>
</dbReference>
<organism evidence="2 3">
    <name type="scientific">Glossina palpalis gambiensis</name>
    <dbReference type="NCBI Taxonomy" id="67801"/>
    <lineage>
        <taxon>Eukaryota</taxon>
        <taxon>Metazoa</taxon>
        <taxon>Ecdysozoa</taxon>
        <taxon>Arthropoda</taxon>
        <taxon>Hexapoda</taxon>
        <taxon>Insecta</taxon>
        <taxon>Pterygota</taxon>
        <taxon>Neoptera</taxon>
        <taxon>Endopterygota</taxon>
        <taxon>Diptera</taxon>
        <taxon>Brachycera</taxon>
        <taxon>Muscomorpha</taxon>
        <taxon>Hippoboscoidea</taxon>
        <taxon>Glossinidae</taxon>
        <taxon>Glossina</taxon>
    </lineage>
</organism>